<feature type="compositionally biased region" description="Low complexity" evidence="1">
    <location>
        <begin position="1"/>
        <end position="21"/>
    </location>
</feature>
<dbReference type="GO" id="GO:0007160">
    <property type="term" value="P:cell-matrix adhesion"/>
    <property type="evidence" value="ECO:0007669"/>
    <property type="project" value="InterPro"/>
</dbReference>
<evidence type="ECO:0000313" key="3">
    <source>
        <dbReference type="EMBL" id="CAF3704710.1"/>
    </source>
</evidence>
<feature type="region of interest" description="Disordered" evidence="1">
    <location>
        <begin position="1"/>
        <end position="23"/>
    </location>
</feature>
<feature type="region of interest" description="Disordered" evidence="1">
    <location>
        <begin position="53"/>
        <end position="73"/>
    </location>
</feature>
<dbReference type="PANTHER" id="PTHR10697:SF1">
    <property type="entry name" value="MAMMALIAN EPENDYMIN-RELATED PROTEIN 1"/>
    <property type="match status" value="1"/>
</dbReference>
<dbReference type="EMBL" id="CAJNON010000284">
    <property type="protein sequence ID" value="CAF1168259.1"/>
    <property type="molecule type" value="Genomic_DNA"/>
</dbReference>
<dbReference type="GO" id="GO:0005509">
    <property type="term" value="F:calcium ion binding"/>
    <property type="evidence" value="ECO:0007669"/>
    <property type="project" value="InterPro"/>
</dbReference>
<evidence type="ECO:0000256" key="1">
    <source>
        <dbReference type="SAM" id="MobiDB-lite"/>
    </source>
</evidence>
<dbReference type="Proteomes" id="UP000663881">
    <property type="component" value="Unassembled WGS sequence"/>
</dbReference>
<dbReference type="OrthoDB" id="10034648at2759"/>
<dbReference type="AlphaFoldDB" id="A0A814U011"/>
<feature type="region of interest" description="Disordered" evidence="1">
    <location>
        <begin position="237"/>
        <end position="304"/>
    </location>
</feature>
<organism evidence="2 4">
    <name type="scientific">Adineta steineri</name>
    <dbReference type="NCBI Taxonomy" id="433720"/>
    <lineage>
        <taxon>Eukaryota</taxon>
        <taxon>Metazoa</taxon>
        <taxon>Spiralia</taxon>
        <taxon>Gnathifera</taxon>
        <taxon>Rotifera</taxon>
        <taxon>Eurotatoria</taxon>
        <taxon>Bdelloidea</taxon>
        <taxon>Adinetida</taxon>
        <taxon>Adinetidae</taxon>
        <taxon>Adineta</taxon>
    </lineage>
</organism>
<reference evidence="2" key="1">
    <citation type="submission" date="2021-02" db="EMBL/GenBank/DDBJ databases">
        <authorList>
            <person name="Nowell W R."/>
        </authorList>
    </citation>
    <scope>NUCLEOTIDE SEQUENCE</scope>
</reference>
<comment type="caution">
    <text evidence="2">The sequence shown here is derived from an EMBL/GenBank/DDBJ whole genome shotgun (WGS) entry which is preliminary data.</text>
</comment>
<feature type="region of interest" description="Disordered" evidence="1">
    <location>
        <begin position="28"/>
        <end position="47"/>
    </location>
</feature>
<sequence length="599" mass="68089">MDDWQIPQAQQQQPQQQQQQQRISMNSIGPIHSSYQSIRTRPSPYPMNEIKQHYHYQQQQQQQTSTIPVKTNSNSNVYNSLPYTPTHMEQIPHQQRMITTKSSSGPISTYNAGQQQIMSARARSMPYSTPSSMYNHSSGSICQCTSHMQHYPTQQQHQMYYQNYYQSQPISYQQNSNSMKYETIKNKVKLQSEESFSSSAAAASYHPSICTNSYIPAQQLPPQSTTISQEYQTFSNQSQIFPSPPSNPSTPYQGEFNGNTEFGVPYHQGQPSSVNSLTDALCPSGDTTDRQMTPGPPSVGTPRVAQHQYSFPQTPLTPTTSRLPNEQNIDELTAFLQDPSNIYLTDDITSTLLDDIEVLADTYLGGRAGNEHQPTIDNSLDYDIILNYLCSDDLIISLVVIAHQPHPCITPSQWEATVFDSNEQEKLVVQGRLSYDARNHRERILEKIAIGHQNNSYDRIALFDSQIEYIYDFNAQNCTRRSLTRSWRDFGIRSDAQSYGEAYVGTAVIPGLGLLVTMWGANYTTSSNDTIRDFGSWTYQHCLPVNLIRYSQKYGRTQTTFFNIIPSISNTSVFIPRKECLTKEEEYLLYDKSSKMTNL</sequence>
<feature type="compositionally biased region" description="Polar residues" evidence="1">
    <location>
        <begin position="249"/>
        <end position="260"/>
    </location>
</feature>
<gene>
    <name evidence="3" type="ORF">OKA104_LOCUS12747</name>
    <name evidence="2" type="ORF">VCS650_LOCUS23766</name>
</gene>
<evidence type="ECO:0000313" key="2">
    <source>
        <dbReference type="EMBL" id="CAF1168259.1"/>
    </source>
</evidence>
<dbReference type="EMBL" id="CAJOAY010000623">
    <property type="protein sequence ID" value="CAF3704710.1"/>
    <property type="molecule type" value="Genomic_DNA"/>
</dbReference>
<accession>A0A814U011</accession>
<dbReference type="Pfam" id="PF00811">
    <property type="entry name" value="Ependymin"/>
    <property type="match status" value="1"/>
</dbReference>
<dbReference type="GO" id="GO:0005764">
    <property type="term" value="C:lysosome"/>
    <property type="evidence" value="ECO:0007669"/>
    <property type="project" value="TreeGrafter"/>
</dbReference>
<dbReference type="InterPro" id="IPR001299">
    <property type="entry name" value="Ependymin"/>
</dbReference>
<evidence type="ECO:0000313" key="4">
    <source>
        <dbReference type="Proteomes" id="UP000663891"/>
    </source>
</evidence>
<proteinExistence type="predicted"/>
<feature type="compositionally biased region" description="Polar residues" evidence="1">
    <location>
        <begin position="64"/>
        <end position="73"/>
    </location>
</feature>
<protein>
    <submittedName>
        <fullName evidence="2">Uncharacterized protein</fullName>
    </submittedName>
</protein>
<dbReference type="GO" id="GO:0005576">
    <property type="term" value="C:extracellular region"/>
    <property type="evidence" value="ECO:0007669"/>
    <property type="project" value="InterPro"/>
</dbReference>
<dbReference type="Proteomes" id="UP000663891">
    <property type="component" value="Unassembled WGS sequence"/>
</dbReference>
<name>A0A814U011_9BILA</name>
<feature type="compositionally biased region" description="Polar residues" evidence="1">
    <location>
        <begin position="269"/>
        <end position="278"/>
    </location>
</feature>
<feature type="compositionally biased region" description="Polar residues" evidence="1">
    <location>
        <begin position="28"/>
        <end position="40"/>
    </location>
</feature>
<dbReference type="PANTHER" id="PTHR10697">
    <property type="entry name" value="MAMMALIAN EPENDYMIN-RELATED PROTEIN 1"/>
    <property type="match status" value="1"/>
</dbReference>